<feature type="non-terminal residue" evidence="1">
    <location>
        <position position="85"/>
    </location>
</feature>
<comment type="caution">
    <text evidence="1">The sequence shown here is derived from an EMBL/GenBank/DDBJ whole genome shotgun (WGS) entry which is preliminary data.</text>
</comment>
<protein>
    <submittedName>
        <fullName evidence="1">Uncharacterized protein</fullName>
    </submittedName>
</protein>
<dbReference type="AlphaFoldDB" id="A0AAV5U092"/>
<dbReference type="Proteomes" id="UP001432027">
    <property type="component" value="Unassembled WGS sequence"/>
</dbReference>
<keyword evidence="2" id="KW-1185">Reference proteome</keyword>
<reference evidence="1" key="1">
    <citation type="submission" date="2023-10" db="EMBL/GenBank/DDBJ databases">
        <title>Genome assembly of Pristionchus species.</title>
        <authorList>
            <person name="Yoshida K."/>
            <person name="Sommer R.J."/>
        </authorList>
    </citation>
    <scope>NUCLEOTIDE SEQUENCE</scope>
    <source>
        <strain evidence="1">RS0144</strain>
    </source>
</reference>
<evidence type="ECO:0000313" key="2">
    <source>
        <dbReference type="Proteomes" id="UP001432027"/>
    </source>
</evidence>
<organism evidence="1 2">
    <name type="scientific">Pristionchus entomophagus</name>
    <dbReference type="NCBI Taxonomy" id="358040"/>
    <lineage>
        <taxon>Eukaryota</taxon>
        <taxon>Metazoa</taxon>
        <taxon>Ecdysozoa</taxon>
        <taxon>Nematoda</taxon>
        <taxon>Chromadorea</taxon>
        <taxon>Rhabditida</taxon>
        <taxon>Rhabditina</taxon>
        <taxon>Diplogasteromorpha</taxon>
        <taxon>Diplogasteroidea</taxon>
        <taxon>Neodiplogasteridae</taxon>
        <taxon>Pristionchus</taxon>
    </lineage>
</organism>
<evidence type="ECO:0000313" key="1">
    <source>
        <dbReference type="EMBL" id="GMS99861.1"/>
    </source>
</evidence>
<gene>
    <name evidence="1" type="ORF">PENTCL1PPCAC_22036</name>
</gene>
<feature type="non-terminal residue" evidence="1">
    <location>
        <position position="1"/>
    </location>
</feature>
<sequence length="85" mass="9551">HEQIDGLSQSVSLSALAHVECLDARRELVQKDRHSDCVGHLPLGTLRDVFAELEVLARLLVEDVVLVEPLDGVHVLHALERTRRR</sequence>
<dbReference type="EMBL" id="BTSX01000005">
    <property type="protein sequence ID" value="GMS99861.1"/>
    <property type="molecule type" value="Genomic_DNA"/>
</dbReference>
<name>A0AAV5U092_9BILA</name>
<proteinExistence type="predicted"/>
<accession>A0AAV5U092</accession>